<comment type="catalytic activity">
    <reaction evidence="6">
        <text>Na(+)(in) + 2 H(+)(out) = Na(+)(out) + 2 H(+)(in)</text>
        <dbReference type="Rhea" id="RHEA:29251"/>
        <dbReference type="ChEBI" id="CHEBI:15378"/>
        <dbReference type="ChEBI" id="CHEBI:29101"/>
    </reaction>
</comment>
<organism evidence="7 8">
    <name type="scientific">Flavihumibacter solisilvae</name>
    <dbReference type="NCBI Taxonomy" id="1349421"/>
    <lineage>
        <taxon>Bacteria</taxon>
        <taxon>Pseudomonadati</taxon>
        <taxon>Bacteroidota</taxon>
        <taxon>Chitinophagia</taxon>
        <taxon>Chitinophagales</taxon>
        <taxon>Chitinophagaceae</taxon>
        <taxon>Flavihumibacter</taxon>
    </lineage>
</organism>
<name>A0A0C1L4M9_9BACT</name>
<feature type="transmembrane region" description="Helical" evidence="6">
    <location>
        <begin position="254"/>
        <end position="272"/>
    </location>
</feature>
<keyword evidence="6" id="KW-0915">Sodium</keyword>
<reference evidence="7 8" key="1">
    <citation type="submission" date="2014-11" db="EMBL/GenBank/DDBJ databases">
        <title>Genome sequence of Flavihumibacter solisilvae 3-3.</title>
        <authorList>
            <person name="Zhou G."/>
            <person name="Li M."/>
            <person name="Wang G."/>
        </authorList>
    </citation>
    <scope>NUCLEOTIDE SEQUENCE [LARGE SCALE GENOMIC DNA]</scope>
    <source>
        <strain evidence="7 8">3-3</strain>
    </source>
</reference>
<feature type="transmembrane region" description="Helical" evidence="6">
    <location>
        <begin position="216"/>
        <end position="242"/>
    </location>
</feature>
<dbReference type="GO" id="GO:0006885">
    <property type="term" value="P:regulation of pH"/>
    <property type="evidence" value="ECO:0007669"/>
    <property type="project" value="UniProtKB-UniRule"/>
</dbReference>
<keyword evidence="3 6" id="KW-0812">Transmembrane</keyword>
<keyword evidence="2 6" id="KW-1003">Cell membrane</keyword>
<protein>
    <recommendedName>
        <fullName evidence="6">Na(+)/H(+) antiporter NhaA</fullName>
    </recommendedName>
    <alternativeName>
        <fullName evidence="6">Sodium/proton antiporter NhaA</fullName>
    </alternativeName>
</protein>
<accession>A0A0C1L4M9</accession>
<evidence type="ECO:0000256" key="6">
    <source>
        <dbReference type="HAMAP-Rule" id="MF_01844"/>
    </source>
</evidence>
<comment type="function">
    <text evidence="6">Na(+)/H(+) antiporter that extrudes sodium in exchange for external protons.</text>
</comment>
<dbReference type="Proteomes" id="UP000031408">
    <property type="component" value="Unassembled WGS sequence"/>
</dbReference>
<comment type="caution">
    <text evidence="7">The sequence shown here is derived from an EMBL/GenBank/DDBJ whole genome shotgun (WGS) entry which is preliminary data.</text>
</comment>
<feature type="transmembrane region" description="Helical" evidence="6">
    <location>
        <begin position="320"/>
        <end position="345"/>
    </location>
</feature>
<dbReference type="NCBIfam" id="NF007111">
    <property type="entry name" value="PRK09560.1"/>
    <property type="match status" value="1"/>
</dbReference>
<dbReference type="InterPro" id="IPR004670">
    <property type="entry name" value="NhaA"/>
</dbReference>
<feature type="transmembrane region" description="Helical" evidence="6">
    <location>
        <begin position="357"/>
        <end position="376"/>
    </location>
</feature>
<feature type="transmembrane region" description="Helical" evidence="6">
    <location>
        <begin position="284"/>
        <end position="308"/>
    </location>
</feature>
<dbReference type="Pfam" id="PF06965">
    <property type="entry name" value="Na_H_antiport_1"/>
    <property type="match status" value="1"/>
</dbReference>
<evidence type="ECO:0000256" key="1">
    <source>
        <dbReference type="ARBA" id="ARBA00004429"/>
    </source>
</evidence>
<comment type="subcellular location">
    <subcellularLocation>
        <location evidence="1">Cell inner membrane</location>
        <topology evidence="1">Multi-pass membrane protein</topology>
    </subcellularLocation>
    <subcellularLocation>
        <location evidence="6">Cell membrane</location>
        <topology evidence="6">Multi-pass membrane protein</topology>
    </subcellularLocation>
</comment>
<dbReference type="HAMAP" id="MF_01844">
    <property type="entry name" value="NhaA"/>
    <property type="match status" value="1"/>
</dbReference>
<dbReference type="EMBL" id="JSVC01000009">
    <property type="protein sequence ID" value="KIC95067.1"/>
    <property type="molecule type" value="Genomic_DNA"/>
</dbReference>
<feature type="transmembrane region" description="Helical" evidence="6">
    <location>
        <begin position="130"/>
        <end position="147"/>
    </location>
</feature>
<feature type="transmembrane region" description="Helical" evidence="6">
    <location>
        <begin position="156"/>
        <end position="177"/>
    </location>
</feature>
<keyword evidence="8" id="KW-1185">Reference proteome</keyword>
<dbReference type="PANTHER" id="PTHR30341:SF0">
    <property type="entry name" value="NA(+)_H(+) ANTIPORTER NHAA"/>
    <property type="match status" value="1"/>
</dbReference>
<dbReference type="GO" id="GO:0005886">
    <property type="term" value="C:plasma membrane"/>
    <property type="evidence" value="ECO:0007669"/>
    <property type="project" value="UniProtKB-SubCell"/>
</dbReference>
<keyword evidence="4 6" id="KW-1133">Transmembrane helix</keyword>
<evidence type="ECO:0000256" key="4">
    <source>
        <dbReference type="ARBA" id="ARBA00022989"/>
    </source>
</evidence>
<keyword evidence="6" id="KW-0406">Ion transport</keyword>
<feature type="transmembrane region" description="Helical" evidence="6">
    <location>
        <begin position="183"/>
        <end position="204"/>
    </location>
</feature>
<dbReference type="STRING" id="1349421.OI18_08130"/>
<keyword evidence="6" id="KW-0813">Transport</keyword>
<proteinExistence type="inferred from homology"/>
<comment type="similarity">
    <text evidence="6">Belongs to the NhaA Na(+)/H(+) (TC 2.A.33) antiporter family.</text>
</comment>
<keyword evidence="5 6" id="KW-0472">Membrane</keyword>
<dbReference type="PANTHER" id="PTHR30341">
    <property type="entry name" value="SODIUM ION/PROTON ANTIPORTER NHAA-RELATED"/>
    <property type="match status" value="1"/>
</dbReference>
<evidence type="ECO:0000256" key="3">
    <source>
        <dbReference type="ARBA" id="ARBA00022692"/>
    </source>
</evidence>
<evidence type="ECO:0000256" key="2">
    <source>
        <dbReference type="ARBA" id="ARBA00022475"/>
    </source>
</evidence>
<dbReference type="GO" id="GO:0015385">
    <property type="term" value="F:sodium:proton antiporter activity"/>
    <property type="evidence" value="ECO:0007669"/>
    <property type="project" value="UniProtKB-UniRule"/>
</dbReference>
<keyword evidence="6" id="KW-0050">Antiport</keyword>
<sequence length="382" mass="41167">MRKQLISPIQEFIKDSRAVGVTLLVCTVVSLVLANSGFSEKYLSIIEREVHPVKGLLLPHTILHWINDGLMALFFFLVGMEIKRELLLGELSSVKKASLPIAAALGGMIVPALIFLYFNGQSPYHSGWGIPMATDIAFSLGVASLLGSRVPVSLKIFLMALAIIDDLGAIAVIAVFYGGVINWMYLLAGAVLVLVLYLFTKFGWQRWGVTLVGGILLWYCILNSGIHATIAGVLIAFLVPLGKLSHYEHSLHDFVNFIILPLFALANTAIVIPDNISEALMTHLSWGIITGLVVGKPLGISLFSWLTIRSGLSEPPTGTSWVQLVGIGALAGIGFTMSIFITMLAFADPSAQNISKISILLGAILSIILGLVLLAIPRKNQN</sequence>
<evidence type="ECO:0000313" key="8">
    <source>
        <dbReference type="Proteomes" id="UP000031408"/>
    </source>
</evidence>
<evidence type="ECO:0000313" key="7">
    <source>
        <dbReference type="EMBL" id="KIC95067.1"/>
    </source>
</evidence>
<keyword evidence="6" id="KW-0739">Sodium transport</keyword>
<dbReference type="Gene3D" id="1.20.1530.10">
    <property type="entry name" value="Na+/H+ antiporter like domain"/>
    <property type="match status" value="1"/>
</dbReference>
<feature type="transmembrane region" description="Helical" evidence="6">
    <location>
        <begin position="58"/>
        <end position="78"/>
    </location>
</feature>
<dbReference type="NCBIfam" id="TIGR00773">
    <property type="entry name" value="NhaA"/>
    <property type="match status" value="1"/>
</dbReference>
<gene>
    <name evidence="6 7" type="primary">nhaA</name>
    <name evidence="7" type="ORF">OI18_08130</name>
</gene>
<evidence type="ECO:0000256" key="5">
    <source>
        <dbReference type="ARBA" id="ARBA00023136"/>
    </source>
</evidence>
<dbReference type="InterPro" id="IPR023171">
    <property type="entry name" value="Na/H_antiporter_dom_sf"/>
</dbReference>
<dbReference type="AlphaFoldDB" id="A0A0C1L4M9"/>
<feature type="transmembrane region" description="Helical" evidence="6">
    <location>
        <begin position="99"/>
        <end position="118"/>
    </location>
</feature>